<dbReference type="CDD" id="cd04301">
    <property type="entry name" value="NAT_SF"/>
    <property type="match status" value="1"/>
</dbReference>
<dbReference type="KEGG" id="ptkz:JDV02_000588"/>
<dbReference type="EMBL" id="CP086354">
    <property type="protein sequence ID" value="UNI13892.1"/>
    <property type="molecule type" value="Genomic_DNA"/>
</dbReference>
<dbReference type="Pfam" id="PF00583">
    <property type="entry name" value="Acetyltransf_1"/>
    <property type="match status" value="1"/>
</dbReference>
<protein>
    <recommendedName>
        <fullName evidence="3">N-acetyltransferase domain-containing protein</fullName>
    </recommendedName>
</protein>
<reference evidence="4" key="1">
    <citation type="submission" date="2021-11" db="EMBL/GenBank/DDBJ databases">
        <title>Purpureocillium_takamizusanense_genome.</title>
        <authorList>
            <person name="Nguyen N.-H."/>
        </authorList>
    </citation>
    <scope>NUCLEOTIDE SEQUENCE</scope>
    <source>
        <strain evidence="4">PT3</strain>
    </source>
</reference>
<evidence type="ECO:0000313" key="5">
    <source>
        <dbReference type="Proteomes" id="UP000829364"/>
    </source>
</evidence>
<dbReference type="RefSeq" id="XP_047837373.1">
    <property type="nucleotide sequence ID" value="XM_047981413.1"/>
</dbReference>
<proteinExistence type="predicted"/>
<dbReference type="PANTHER" id="PTHR43877">
    <property type="entry name" value="AMINOALKYLPHOSPHONATE N-ACETYLTRANSFERASE-RELATED-RELATED"/>
    <property type="match status" value="1"/>
</dbReference>
<dbReference type="GeneID" id="72062553"/>
<evidence type="ECO:0000256" key="2">
    <source>
        <dbReference type="ARBA" id="ARBA00023315"/>
    </source>
</evidence>
<dbReference type="AlphaFoldDB" id="A0A9Q8V6K4"/>
<keyword evidence="1" id="KW-0808">Transferase</keyword>
<keyword evidence="5" id="KW-1185">Reference proteome</keyword>
<dbReference type="InterPro" id="IPR000182">
    <property type="entry name" value="GNAT_dom"/>
</dbReference>
<evidence type="ECO:0000259" key="3">
    <source>
        <dbReference type="PROSITE" id="PS51186"/>
    </source>
</evidence>
<accession>A0A9Q8V6K4</accession>
<dbReference type="PROSITE" id="PS51186">
    <property type="entry name" value="GNAT"/>
    <property type="match status" value="1"/>
</dbReference>
<evidence type="ECO:0000256" key="1">
    <source>
        <dbReference type="ARBA" id="ARBA00022679"/>
    </source>
</evidence>
<keyword evidence="2" id="KW-0012">Acyltransferase</keyword>
<gene>
    <name evidence="4" type="ORF">JDV02_000588</name>
</gene>
<evidence type="ECO:0000313" key="4">
    <source>
        <dbReference type="EMBL" id="UNI13892.1"/>
    </source>
</evidence>
<dbReference type="OrthoDB" id="329272at2759"/>
<organism evidence="4 5">
    <name type="scientific">Purpureocillium takamizusanense</name>
    <dbReference type="NCBI Taxonomy" id="2060973"/>
    <lineage>
        <taxon>Eukaryota</taxon>
        <taxon>Fungi</taxon>
        <taxon>Dikarya</taxon>
        <taxon>Ascomycota</taxon>
        <taxon>Pezizomycotina</taxon>
        <taxon>Sordariomycetes</taxon>
        <taxon>Hypocreomycetidae</taxon>
        <taxon>Hypocreales</taxon>
        <taxon>Ophiocordycipitaceae</taxon>
        <taxon>Purpureocillium</taxon>
    </lineage>
</organism>
<dbReference type="PANTHER" id="PTHR43877:SF2">
    <property type="entry name" value="AMINOALKYLPHOSPHONATE N-ACETYLTRANSFERASE-RELATED"/>
    <property type="match status" value="1"/>
</dbReference>
<name>A0A9Q8V6K4_9HYPO</name>
<sequence length="192" mass="21231">MQVVATAAISDARPTGFCVRTTIHMIPSMAQEPNSTTSGTTIRRARSDDVPGIEHMVTAAYTKYIARIGKPPAPMLADYTQLLLTHDVFVLMADYDRTVVGSIVLDASEGRDSVQINNLVVDPAAQGRGYGKTLMRCAEDFARASNRTALELFTNVKMHENFALYAKMGFDEVDRRTEDGYERAYFRKGLLA</sequence>
<dbReference type="InterPro" id="IPR050832">
    <property type="entry name" value="Bact_Acetyltransf"/>
</dbReference>
<dbReference type="Gene3D" id="3.40.630.30">
    <property type="match status" value="1"/>
</dbReference>
<feature type="domain" description="N-acetyltransferase" evidence="3">
    <location>
        <begin position="40"/>
        <end position="192"/>
    </location>
</feature>
<dbReference type="Proteomes" id="UP000829364">
    <property type="component" value="Chromosome 1"/>
</dbReference>
<dbReference type="SUPFAM" id="SSF55729">
    <property type="entry name" value="Acyl-CoA N-acyltransferases (Nat)"/>
    <property type="match status" value="1"/>
</dbReference>
<dbReference type="GO" id="GO:0016747">
    <property type="term" value="F:acyltransferase activity, transferring groups other than amino-acyl groups"/>
    <property type="evidence" value="ECO:0007669"/>
    <property type="project" value="InterPro"/>
</dbReference>
<dbReference type="InterPro" id="IPR016181">
    <property type="entry name" value="Acyl_CoA_acyltransferase"/>
</dbReference>